<proteinExistence type="predicted"/>
<protein>
    <submittedName>
        <fullName evidence="1">Uncharacterized protein</fullName>
    </submittedName>
</protein>
<dbReference type="EMBL" id="GBRH01218840">
    <property type="protein sequence ID" value="JAD79055.1"/>
    <property type="molecule type" value="Transcribed_RNA"/>
</dbReference>
<organism evidence="1">
    <name type="scientific">Arundo donax</name>
    <name type="common">Giant reed</name>
    <name type="synonym">Donax arundinaceus</name>
    <dbReference type="NCBI Taxonomy" id="35708"/>
    <lineage>
        <taxon>Eukaryota</taxon>
        <taxon>Viridiplantae</taxon>
        <taxon>Streptophyta</taxon>
        <taxon>Embryophyta</taxon>
        <taxon>Tracheophyta</taxon>
        <taxon>Spermatophyta</taxon>
        <taxon>Magnoliopsida</taxon>
        <taxon>Liliopsida</taxon>
        <taxon>Poales</taxon>
        <taxon>Poaceae</taxon>
        <taxon>PACMAD clade</taxon>
        <taxon>Arundinoideae</taxon>
        <taxon>Arundineae</taxon>
        <taxon>Arundo</taxon>
    </lineage>
</organism>
<accession>A0A0A9D078</accession>
<reference evidence="1" key="1">
    <citation type="submission" date="2014-09" db="EMBL/GenBank/DDBJ databases">
        <authorList>
            <person name="Magalhaes I.L.F."/>
            <person name="Oliveira U."/>
            <person name="Santos F.R."/>
            <person name="Vidigal T.H.D.A."/>
            <person name="Brescovit A.D."/>
            <person name="Santos A.J."/>
        </authorList>
    </citation>
    <scope>NUCLEOTIDE SEQUENCE</scope>
    <source>
        <tissue evidence="1">Shoot tissue taken approximately 20 cm above the soil surface</tissue>
    </source>
</reference>
<dbReference type="AlphaFoldDB" id="A0A0A9D078"/>
<evidence type="ECO:0000313" key="1">
    <source>
        <dbReference type="EMBL" id="JAD79055.1"/>
    </source>
</evidence>
<name>A0A0A9D078_ARUDO</name>
<sequence length="43" mass="4976">MLSARSKILVAHRKARMTEDLSVLCQDAYLEQQPCMLPGFRHM</sequence>
<reference evidence="1" key="2">
    <citation type="journal article" date="2015" name="Data Brief">
        <title>Shoot transcriptome of the giant reed, Arundo donax.</title>
        <authorList>
            <person name="Barrero R.A."/>
            <person name="Guerrero F.D."/>
            <person name="Moolhuijzen P."/>
            <person name="Goolsby J.A."/>
            <person name="Tidwell J."/>
            <person name="Bellgard S.E."/>
            <person name="Bellgard M.I."/>
        </authorList>
    </citation>
    <scope>NUCLEOTIDE SEQUENCE</scope>
    <source>
        <tissue evidence="1">Shoot tissue taken approximately 20 cm above the soil surface</tissue>
    </source>
</reference>